<keyword evidence="4" id="KW-1185">Reference proteome</keyword>
<dbReference type="PANTHER" id="PTHR46401:SF2">
    <property type="entry name" value="GLYCOSYLTRANSFERASE WBBK-RELATED"/>
    <property type="match status" value="1"/>
</dbReference>
<dbReference type="PANTHER" id="PTHR46401">
    <property type="entry name" value="GLYCOSYLTRANSFERASE WBBK-RELATED"/>
    <property type="match status" value="1"/>
</dbReference>
<dbReference type="EMBL" id="LUUK01000012">
    <property type="protein sequence ID" value="OAI28316.1"/>
    <property type="molecule type" value="Genomic_DNA"/>
</dbReference>
<dbReference type="OrthoDB" id="9801609at2"/>
<name>A0A177PDH9_9GAMM</name>
<dbReference type="GO" id="GO:0009103">
    <property type="term" value="P:lipopolysaccharide biosynthetic process"/>
    <property type="evidence" value="ECO:0007669"/>
    <property type="project" value="TreeGrafter"/>
</dbReference>
<evidence type="ECO:0000259" key="2">
    <source>
        <dbReference type="Pfam" id="PF00534"/>
    </source>
</evidence>
<feature type="domain" description="Glycosyl transferase family 1" evidence="2">
    <location>
        <begin position="197"/>
        <end position="339"/>
    </location>
</feature>
<keyword evidence="1" id="KW-0808">Transferase</keyword>
<evidence type="ECO:0000313" key="4">
    <source>
        <dbReference type="Proteomes" id="UP000077628"/>
    </source>
</evidence>
<dbReference type="InterPro" id="IPR001296">
    <property type="entry name" value="Glyco_trans_1"/>
</dbReference>
<dbReference type="GO" id="GO:0016757">
    <property type="term" value="F:glycosyltransferase activity"/>
    <property type="evidence" value="ECO:0007669"/>
    <property type="project" value="InterPro"/>
</dbReference>
<organism evidence="3 4">
    <name type="scientific">Methylomonas koyamae</name>
    <dbReference type="NCBI Taxonomy" id="702114"/>
    <lineage>
        <taxon>Bacteria</taxon>
        <taxon>Pseudomonadati</taxon>
        <taxon>Pseudomonadota</taxon>
        <taxon>Gammaproteobacteria</taxon>
        <taxon>Methylococcales</taxon>
        <taxon>Methylococcaceae</taxon>
        <taxon>Methylomonas</taxon>
    </lineage>
</organism>
<comment type="caution">
    <text evidence="3">The sequence shown here is derived from an EMBL/GenBank/DDBJ whole genome shotgun (WGS) entry which is preliminary data.</text>
</comment>
<evidence type="ECO:0000256" key="1">
    <source>
        <dbReference type="ARBA" id="ARBA00022679"/>
    </source>
</evidence>
<reference evidence="4" key="1">
    <citation type="submission" date="2016-03" db="EMBL/GenBank/DDBJ databases">
        <authorList>
            <person name="Heylen K."/>
            <person name="De Vos P."/>
            <person name="Vekeman B."/>
        </authorList>
    </citation>
    <scope>NUCLEOTIDE SEQUENCE [LARGE SCALE GENOMIC DNA]</scope>
    <source>
        <strain evidence="4">R-45383</strain>
    </source>
</reference>
<sequence>MKLIYDARPIALQYTGLGRYTASLLFALLNSPRRADLTIDVLIDRGCAPNGMHYQALQPYLERGACRLHTVDAPPISFRQHLAVARWVNRQGADRYFYPHFDMPLGIKIPSAFVVHDLIPLLVDGYVQSLGFAKKLYFRQMLRHHVAGAQACYAVSATTRRDILEQVGERWADKVRVAYEGPVLTDAVGNIGPPLLNPPYLLYVGDRRPHKHLRRIVDIFKLLRDRHGYQGRLALAGSPRNFDFDLDAYIADRTDISVLGNVSDAELLALYAHTDALLFLSAYEGFGLPVVEAARFHRKIVVSDGGSLPEIAPPGACRIPCSLAEVAAAERIAAYLADTIQLDLSDYNRSYTWRRAVEAIFPEALA</sequence>
<accession>A0A177PDH9</accession>
<dbReference type="AlphaFoldDB" id="A0A177PDH9"/>
<proteinExistence type="predicted"/>
<dbReference type="Pfam" id="PF00534">
    <property type="entry name" value="Glycos_transf_1"/>
    <property type="match status" value="1"/>
</dbReference>
<dbReference type="Gene3D" id="3.40.50.2000">
    <property type="entry name" value="Glycogen Phosphorylase B"/>
    <property type="match status" value="1"/>
</dbReference>
<protein>
    <recommendedName>
        <fullName evidence="2">Glycosyl transferase family 1 domain-containing protein</fullName>
    </recommendedName>
</protein>
<gene>
    <name evidence="3" type="ORF">A1355_01145</name>
</gene>
<dbReference type="STRING" id="702114.A1355_01145"/>
<dbReference type="RefSeq" id="WP_064024097.1">
    <property type="nucleotide sequence ID" value="NZ_LUUK01000012.1"/>
</dbReference>
<evidence type="ECO:0000313" key="3">
    <source>
        <dbReference type="EMBL" id="OAI28316.1"/>
    </source>
</evidence>
<dbReference type="Proteomes" id="UP000077628">
    <property type="component" value="Unassembled WGS sequence"/>
</dbReference>
<dbReference type="SUPFAM" id="SSF53756">
    <property type="entry name" value="UDP-Glycosyltransferase/glycogen phosphorylase"/>
    <property type="match status" value="1"/>
</dbReference>